<dbReference type="InterPro" id="IPR008325">
    <property type="entry name" value="EipA-like"/>
</dbReference>
<dbReference type="Pfam" id="PF06577">
    <property type="entry name" value="EipA"/>
    <property type="match status" value="1"/>
</dbReference>
<sequence length="196" mass="21517">MLMIKMKSKLAIVKYFLLFFLISYGTLLYADTKTQDQEYSQQGVISAASDFFGESTKALAEVIEGVFKKQGNPNGYITGTEGGGALGIGLRYGEGILHSKTWKDKNVYWSSPSIGFDAGGNISKVFILVYHLKNPNDIFQRIPGVGGSFYVVGGIGVNYQQAGDLILAPIRTGVGWRAGVNIDYMKFTDKKSWIPF</sequence>
<dbReference type="Proteomes" id="UP000516072">
    <property type="component" value="Chromosome"/>
</dbReference>
<evidence type="ECO:0008006" key="3">
    <source>
        <dbReference type="Google" id="ProtNLM"/>
    </source>
</evidence>
<dbReference type="AlphaFoldDB" id="A0A7G1Q9U8"/>
<evidence type="ECO:0000313" key="2">
    <source>
        <dbReference type="Proteomes" id="UP000516072"/>
    </source>
</evidence>
<dbReference type="EMBL" id="LR778175">
    <property type="protein sequence ID" value="CAB1276003.1"/>
    <property type="molecule type" value="Genomic_DNA"/>
</dbReference>
<evidence type="ECO:0000313" key="1">
    <source>
        <dbReference type="EMBL" id="CAB1276003.1"/>
    </source>
</evidence>
<proteinExistence type="predicted"/>
<accession>A0A7G1Q9U8</accession>
<gene>
    <name evidence="1" type="ORF">NSCAC_0950</name>
</gene>
<keyword evidence="2" id="KW-1185">Reference proteome</keyword>
<protein>
    <recommendedName>
        <fullName evidence="3">DUF1134 domain-containing protein</fullName>
    </recommendedName>
</protein>
<dbReference type="KEGG" id="ntg:NSCAC_0950"/>
<reference evidence="1 2" key="1">
    <citation type="submission" date="2020-03" db="EMBL/GenBank/DDBJ databases">
        <authorList>
            <person name="Picone N."/>
        </authorList>
    </citation>
    <scope>NUCLEOTIDE SEQUENCE [LARGE SCALE GENOMIC DNA]</scope>
    <source>
        <strain evidence="1">NSCAC1</strain>
    </source>
</reference>
<organism evidence="1 2">
    <name type="scientific">Candidatus Nitrosacidococcus tergens</name>
    <dbReference type="NCBI Taxonomy" id="553981"/>
    <lineage>
        <taxon>Bacteria</taxon>
        <taxon>Pseudomonadati</taxon>
        <taxon>Pseudomonadota</taxon>
        <taxon>Gammaproteobacteria</taxon>
        <taxon>Chromatiales</taxon>
        <taxon>Chromatiaceae</taxon>
        <taxon>Candidatus Nitrosacidococcus</taxon>
    </lineage>
</organism>
<name>A0A7G1Q9U8_9GAMM</name>